<gene>
    <name evidence="3" type="ORF">PECAL_1P15290</name>
</gene>
<dbReference type="InterPro" id="IPR000008">
    <property type="entry name" value="C2_dom"/>
</dbReference>
<evidence type="ECO:0000313" key="3">
    <source>
        <dbReference type="EMBL" id="CAH0365117.1"/>
    </source>
</evidence>
<feature type="region of interest" description="Disordered" evidence="1">
    <location>
        <begin position="45"/>
        <end position="66"/>
    </location>
</feature>
<feature type="domain" description="C2" evidence="2">
    <location>
        <begin position="1302"/>
        <end position="1431"/>
    </location>
</feature>
<keyword evidence="4" id="KW-1185">Reference proteome</keyword>
<name>A0A8J2SFT6_9STRA</name>
<accession>A0A8J2SFT6</accession>
<evidence type="ECO:0000313" key="4">
    <source>
        <dbReference type="Proteomes" id="UP000789595"/>
    </source>
</evidence>
<dbReference type="Proteomes" id="UP000789595">
    <property type="component" value="Unassembled WGS sequence"/>
</dbReference>
<organism evidence="3 4">
    <name type="scientific">Pelagomonas calceolata</name>
    <dbReference type="NCBI Taxonomy" id="35677"/>
    <lineage>
        <taxon>Eukaryota</taxon>
        <taxon>Sar</taxon>
        <taxon>Stramenopiles</taxon>
        <taxon>Ochrophyta</taxon>
        <taxon>Pelagophyceae</taxon>
        <taxon>Pelagomonadales</taxon>
        <taxon>Pelagomonadaceae</taxon>
        <taxon>Pelagomonas</taxon>
    </lineage>
</organism>
<dbReference type="SMART" id="SM00239">
    <property type="entry name" value="C2"/>
    <property type="match status" value="1"/>
</dbReference>
<dbReference type="Pfam" id="PF00168">
    <property type="entry name" value="C2"/>
    <property type="match status" value="2"/>
</dbReference>
<evidence type="ECO:0000256" key="1">
    <source>
        <dbReference type="SAM" id="MobiDB-lite"/>
    </source>
</evidence>
<protein>
    <recommendedName>
        <fullName evidence="2">C2 domain-containing protein</fullName>
    </recommendedName>
</protein>
<dbReference type="InterPro" id="IPR035892">
    <property type="entry name" value="C2_domain_sf"/>
</dbReference>
<comment type="caution">
    <text evidence="3">The sequence shown here is derived from an EMBL/GenBank/DDBJ whole genome shotgun (WGS) entry which is preliminary data.</text>
</comment>
<proteinExistence type="predicted"/>
<evidence type="ECO:0000259" key="2">
    <source>
        <dbReference type="PROSITE" id="PS50004"/>
    </source>
</evidence>
<reference evidence="3" key="1">
    <citation type="submission" date="2021-11" db="EMBL/GenBank/DDBJ databases">
        <authorList>
            <consortium name="Genoscope - CEA"/>
            <person name="William W."/>
        </authorList>
    </citation>
    <scope>NUCLEOTIDE SEQUENCE</scope>
</reference>
<dbReference type="EMBL" id="CAKKNE010000001">
    <property type="protein sequence ID" value="CAH0365117.1"/>
    <property type="molecule type" value="Genomic_DNA"/>
</dbReference>
<dbReference type="SUPFAM" id="SSF49562">
    <property type="entry name" value="C2 domain (Calcium/lipid-binding domain, CaLB)"/>
    <property type="match status" value="2"/>
</dbReference>
<dbReference type="Gene3D" id="2.60.40.150">
    <property type="entry name" value="C2 domain"/>
    <property type="match status" value="1"/>
</dbReference>
<dbReference type="CDD" id="cd00030">
    <property type="entry name" value="C2"/>
    <property type="match status" value="2"/>
</dbReference>
<sequence length="1486" mass="164937">MLRITVRGMNHMRRFEHLYLGHACILVSATNQMFPFRRTLILQPKESDSTSRIRPTPSPLSEDDRVRGPGVIAVAPTKVVVGFTDVHGALSAKTHHRSENADVLGEVIVRLHQQRPGCPINTASLPARGRNSRIRLRITLLGISGAITRRPTATSHSVSQPCPVAPCEDLSIEDVLIVVCYKQQGDAKPTKMSILAPMPSKCRRDFFASAEEVLVWLPLNWDADLACGCSAAFWIELRSAKQLLGIAFTGVSALAKIPRRVSETDISYLELRNRFNVRCDSVADSTFSQRLLRPSNAKHKCDFLVSFPAFAVMRARIHHRILLEEVQLTKRRGKQMTGRRAKSGPLLPLLSALAGDDIISRLRLVMICPIFFGSNIPERLPEIGVYWCGERVGFCQYHPGKPDRTAFLLPFGRGVVSAQRNKDFLELRVRSKPSTNTSLRAARVTHVDSILLSWDEFQRLPSAQTDYYIDPSHIRSPYNMSRLVATPPIEFELSRAGKAGKVMAAISDGHGTVFLRAGTGSITLHLVVEESRASAPHAVSIQLEGLASLQDPRFQGNNMREPASFATTEGSLVGDTRWPGSIQRWPFASVFGPGPRGGSVRNQAECNSPQWHGSSPWNNIGVDLKSAFHLPTPRVVWPSSSTHPPCSIDLLVVHFGKYSDNEWTEARRIQAQARQVLACRRIARERARIVACQPDGSALAAVTLIQKTWKSHGRLQLRKGASAVTSLMLLKLGPNKRSPDVSSSTHCDRDECDAVICVLGSDDLVYSHSTTTKYDPFVLITFNGVKIGRTSTKYRSTRPLWHEKCFLHLKSTIFPERGQDQGTIDTLAEKLPVFVVMVLQPEDRVRVLYAALATTCDFQRVKTRAHAAREVFLVARHGDRLICTENVDFTQCDRRRCTYAGLLADRIGFPATGIIGGDEKTRIEALVGRVLELEIWARTIESNALCIGRGTVANLTRTSMQPCIRLMDYSGEETLADMHYSFGFVRLQVTFSCSTTHSPAQHTTSMRSTLRPRSQFPRPRPSFYLQASKFTLEIAHGSPCHLRSLRTLDPYIKFTLGFYTQRSSVLSAVGPIGPLMTWPPGEVVTLAGWHTAPYSTFKIELFHDRSPCSDDTFGSKSIDLSCCTNQWHPQKVAISANATLSFSLTRMETGAPVPQKCQAVPQQSCSSTSQGRLTLVPEICSTYRGHDLKFYKLTATLSPGTEYWGAKCKDAREFFVLARMCGRCAKTTTKHGCDWREEVLSLPAESIPDVIHRSSSHEVTFQLWNNNFLVGEARKHIGKCLTQVGTQCAFELRLSRPHSIKTRGSLHLCVVANPAYDYFTDEIAGLAPGNELLVAIIQARNLPVTERKSDPLVTVSCNGEYTSSSLRPISPFPVWNEVLTMRAFADFDGANALELMADIFDGDVSSDDVLLGSGRMSISMLADGVTKRTWHDLVVKPSQNGMPPCSDLRKGRSELLPRANHPEGPTLSSTRGELELALQWRHYTES</sequence>
<dbReference type="PROSITE" id="PS50004">
    <property type="entry name" value="C2"/>
    <property type="match status" value="1"/>
</dbReference>
<feature type="region of interest" description="Disordered" evidence="1">
    <location>
        <begin position="1441"/>
        <end position="1470"/>
    </location>
</feature>